<dbReference type="SUPFAM" id="SSF52172">
    <property type="entry name" value="CheY-like"/>
    <property type="match status" value="1"/>
</dbReference>
<organism evidence="7 8">
    <name type="scientific">Tetrahymena thermophila (strain SB210)</name>
    <dbReference type="NCBI Taxonomy" id="312017"/>
    <lineage>
        <taxon>Eukaryota</taxon>
        <taxon>Sar</taxon>
        <taxon>Alveolata</taxon>
        <taxon>Ciliophora</taxon>
        <taxon>Intramacronucleata</taxon>
        <taxon>Oligohymenophorea</taxon>
        <taxon>Hymenostomatida</taxon>
        <taxon>Tetrahymenina</taxon>
        <taxon>Tetrahymenidae</taxon>
        <taxon>Tetrahymena</taxon>
    </lineage>
</organism>
<dbReference type="Pfam" id="PF02518">
    <property type="entry name" value="HATPase_c"/>
    <property type="match status" value="1"/>
</dbReference>
<keyword evidence="1 2" id="KW-0597">Phosphoprotein</keyword>
<name>I7M8X5_TETTS</name>
<keyword evidence="4" id="KW-0812">Transmembrane</keyword>
<dbReference type="Proteomes" id="UP000009168">
    <property type="component" value="Unassembled WGS sequence"/>
</dbReference>
<gene>
    <name evidence="7" type="ORF">TTHERM_00216110</name>
</gene>
<dbReference type="CDD" id="cd00082">
    <property type="entry name" value="HisKA"/>
    <property type="match status" value="1"/>
</dbReference>
<dbReference type="InterPro" id="IPR036890">
    <property type="entry name" value="HATPase_C_sf"/>
</dbReference>
<dbReference type="SMART" id="SM00388">
    <property type="entry name" value="HisKA"/>
    <property type="match status" value="1"/>
</dbReference>
<evidence type="ECO:0000256" key="4">
    <source>
        <dbReference type="SAM" id="Phobius"/>
    </source>
</evidence>
<dbReference type="Pfam" id="PF00512">
    <property type="entry name" value="HisKA"/>
    <property type="match status" value="1"/>
</dbReference>
<dbReference type="InterPro" id="IPR003661">
    <property type="entry name" value="HisK_dim/P_dom"/>
</dbReference>
<dbReference type="HOGENOM" id="CLU_279603_0_0_1"/>
<keyword evidence="4" id="KW-1133">Transmembrane helix</keyword>
<dbReference type="eggNOG" id="KOG0519">
    <property type="taxonomic scope" value="Eukaryota"/>
</dbReference>
<feature type="transmembrane region" description="Helical" evidence="4">
    <location>
        <begin position="128"/>
        <end position="151"/>
    </location>
</feature>
<dbReference type="InterPro" id="IPR005467">
    <property type="entry name" value="His_kinase_dom"/>
</dbReference>
<feature type="region of interest" description="Disordered" evidence="3">
    <location>
        <begin position="647"/>
        <end position="677"/>
    </location>
</feature>
<feature type="domain" description="Response regulatory" evidence="6">
    <location>
        <begin position="1010"/>
        <end position="1125"/>
    </location>
</feature>
<dbReference type="Pfam" id="PF00072">
    <property type="entry name" value="Response_reg"/>
    <property type="match status" value="1"/>
</dbReference>
<dbReference type="InterPro" id="IPR036097">
    <property type="entry name" value="HisK_dim/P_sf"/>
</dbReference>
<evidence type="ECO:0000256" key="2">
    <source>
        <dbReference type="PROSITE-ProRule" id="PRU00169"/>
    </source>
</evidence>
<accession>I7M8X5</accession>
<keyword evidence="4" id="KW-0472">Membrane</keyword>
<dbReference type="KEGG" id="tet:TTHERM_00216110"/>
<evidence type="ECO:0000313" key="8">
    <source>
        <dbReference type="Proteomes" id="UP000009168"/>
    </source>
</evidence>
<dbReference type="SMART" id="SM00387">
    <property type="entry name" value="HATPase_c"/>
    <property type="match status" value="1"/>
</dbReference>
<dbReference type="PROSITE" id="PS50110">
    <property type="entry name" value="RESPONSE_REGULATORY"/>
    <property type="match status" value="1"/>
</dbReference>
<keyword evidence="7" id="KW-0808">Transferase</keyword>
<feature type="transmembrane region" description="Helical" evidence="4">
    <location>
        <begin position="43"/>
        <end position="64"/>
    </location>
</feature>
<feature type="transmembrane region" description="Helical" evidence="4">
    <location>
        <begin position="70"/>
        <end position="89"/>
    </location>
</feature>
<dbReference type="InterPro" id="IPR003594">
    <property type="entry name" value="HATPase_dom"/>
</dbReference>
<reference evidence="8" key="1">
    <citation type="journal article" date="2006" name="PLoS Biol.">
        <title>Macronuclear genome sequence of the ciliate Tetrahymena thermophila, a model eukaryote.</title>
        <authorList>
            <person name="Eisen J.A."/>
            <person name="Coyne R.S."/>
            <person name="Wu M."/>
            <person name="Wu D."/>
            <person name="Thiagarajan M."/>
            <person name="Wortman J.R."/>
            <person name="Badger J.H."/>
            <person name="Ren Q."/>
            <person name="Amedeo P."/>
            <person name="Jones K.M."/>
            <person name="Tallon L.J."/>
            <person name="Delcher A.L."/>
            <person name="Salzberg S.L."/>
            <person name="Silva J.C."/>
            <person name="Haas B.J."/>
            <person name="Majoros W.H."/>
            <person name="Farzad M."/>
            <person name="Carlton J.M."/>
            <person name="Smith R.K. Jr."/>
            <person name="Garg J."/>
            <person name="Pearlman R.E."/>
            <person name="Karrer K.M."/>
            <person name="Sun L."/>
            <person name="Manning G."/>
            <person name="Elde N.C."/>
            <person name="Turkewitz A.P."/>
            <person name="Asai D.J."/>
            <person name="Wilkes D.E."/>
            <person name="Wang Y."/>
            <person name="Cai H."/>
            <person name="Collins K."/>
            <person name="Stewart B.A."/>
            <person name="Lee S.R."/>
            <person name="Wilamowska K."/>
            <person name="Weinberg Z."/>
            <person name="Ruzzo W.L."/>
            <person name="Wloga D."/>
            <person name="Gaertig J."/>
            <person name="Frankel J."/>
            <person name="Tsao C.-C."/>
            <person name="Gorovsky M.A."/>
            <person name="Keeling P.J."/>
            <person name="Waller R.F."/>
            <person name="Patron N.J."/>
            <person name="Cherry J.M."/>
            <person name="Stover N.A."/>
            <person name="Krieger C.J."/>
            <person name="del Toro C."/>
            <person name="Ryder H.F."/>
            <person name="Williamson S.C."/>
            <person name="Barbeau R.A."/>
            <person name="Hamilton E.P."/>
            <person name="Orias E."/>
        </authorList>
    </citation>
    <scope>NUCLEOTIDE SEQUENCE [LARGE SCALE GENOMIC DNA]</scope>
    <source>
        <strain evidence="8">SB210</strain>
    </source>
</reference>
<sequence>MCWKQKSAHQNEIYKVLSSFLDFNDTPTQQEYENLCRYSKYKLFYSIVIINCILFLSQILKLHFYRENMALLYSLIIAIVILLALLICLKKIQRYTPLLALLLQICNFAFILENYLSDQGFSEDISQISAIIFMHTLLSILLCLCFNKWILRSIFLLASWEYMIFRCKIIESIELPFIQFQIVVVSAILILYFCEQHIKQQFGELFYERANLKEHSRILDDLMPSSLLILQKGPLGFQCIFKNQKSKNEFFNKESKGNLIVNKMLKEMTICRENQSKNEQSQRVLSSSPNNQHFQNQMSNLVSSDIAAFNSAGISTSNLFQKQAEENYLWMKQNQIKNLYDLLSIKHNFRSVIDEKQGTLFTYQDQYYDVKIVWKNSRQILVLLNNISEKINAEKLQELDEYKDKLLASVCHDIKTPVCQLIQFLNFALEKGVNKIPEDSRNFIEISLKTTGLLMYLISDILDYSQMKKKIFRLRIDKFNLRDVLEEVIDLFKFQAEQKGLQLSLNYKQGCFLDIKNIIVFNDSNRIKQVLINLISNALKFTQQGRIIISISTIGENSNLISISVQDTGIGMSEEIKAKLFQQYSTFNQEGLNKNGIGLGLNNCKTIVGELGPTSQFQVESVQNEGSIFTFQIYQNNNKYAEQIKEEEQEEEEEQQLQHQSMMENQQNEQDKNGYEKQNYQESIQHYGEVTPATLKNFKNHSVSYQTFDDLKCRAFSQNNELTSNIKDKRSTLQLQENSNQSGNIVIEEYPPYLLPNQYESPVKKLHGEQRVTLESRKSRFITRSSAKSNMHESQDLDSFGQMNIQEYQFANPPPNQVYPSIHFQTSQLISSVKQIEQKLIERSLPQNKQITDSQDNKNSFIQNYSKNSNIILLQPTTEEASYSDQSSNLTINTQFKQSSPIKNYQKKHLLNHQQYSFSLASTPKERTSQGSDEFIQAKSMRLSFANLKLKQYQKPNPSFLRFGKEIEYKYIQNRQKSSKSEALQQTQSPTLPFSYKNIKENIPCKPKHNILIVDDNQFNILALKLLISENENIIVYQAENGEQAVQKAKQMNFKLIFMDMQMPIMDGQTASQIIKQDLKIATPIISLTANEYTNEEKKQLTMFEDFLNKPIQKQKVHEILQKYRLI</sequence>
<dbReference type="InterPro" id="IPR001789">
    <property type="entry name" value="Sig_transdc_resp-reg_receiver"/>
</dbReference>
<dbReference type="Gene3D" id="3.30.565.10">
    <property type="entry name" value="Histidine kinase-like ATPase, C-terminal domain"/>
    <property type="match status" value="1"/>
</dbReference>
<dbReference type="EMBL" id="GG662621">
    <property type="protein sequence ID" value="EAS00236.2"/>
    <property type="molecule type" value="Genomic_DNA"/>
</dbReference>
<dbReference type="STRING" id="312017.I7M8X5"/>
<dbReference type="OrthoDB" id="2015534at2759"/>
<dbReference type="Gene3D" id="1.10.287.130">
    <property type="match status" value="1"/>
</dbReference>
<dbReference type="PANTHER" id="PTHR43719">
    <property type="entry name" value="TWO-COMPONENT HISTIDINE KINASE"/>
    <property type="match status" value="1"/>
</dbReference>
<keyword evidence="7" id="KW-0418">Kinase</keyword>
<dbReference type="GO" id="GO:0000155">
    <property type="term" value="F:phosphorelay sensor kinase activity"/>
    <property type="evidence" value="ECO:0007669"/>
    <property type="project" value="InterPro"/>
</dbReference>
<dbReference type="GeneID" id="7839422"/>
<dbReference type="PROSITE" id="PS50109">
    <property type="entry name" value="HIS_KIN"/>
    <property type="match status" value="1"/>
</dbReference>
<feature type="transmembrane region" description="Helical" evidence="4">
    <location>
        <begin position="172"/>
        <end position="193"/>
    </location>
</feature>
<feature type="modified residue" description="4-aspartylphosphate" evidence="2">
    <location>
        <position position="1060"/>
    </location>
</feature>
<dbReference type="SUPFAM" id="SSF47384">
    <property type="entry name" value="Homodimeric domain of signal transducing histidine kinase"/>
    <property type="match status" value="1"/>
</dbReference>
<evidence type="ECO:0000256" key="1">
    <source>
        <dbReference type="ARBA" id="ARBA00022553"/>
    </source>
</evidence>
<dbReference type="InterPro" id="IPR004358">
    <property type="entry name" value="Sig_transdc_His_kin-like_C"/>
</dbReference>
<dbReference type="InParanoid" id="I7M8X5"/>
<feature type="transmembrane region" description="Helical" evidence="4">
    <location>
        <begin position="96"/>
        <end position="116"/>
    </location>
</feature>
<dbReference type="AlphaFoldDB" id="I7M8X5"/>
<evidence type="ECO:0000259" key="6">
    <source>
        <dbReference type="PROSITE" id="PS50110"/>
    </source>
</evidence>
<dbReference type="Gene3D" id="3.40.50.2300">
    <property type="match status" value="1"/>
</dbReference>
<protein>
    <submittedName>
        <fullName evidence="7">ATPase, histidine kinase-, DNA gyrase B</fullName>
    </submittedName>
</protein>
<dbReference type="SMART" id="SM00448">
    <property type="entry name" value="REC"/>
    <property type="match status" value="1"/>
</dbReference>
<dbReference type="InterPro" id="IPR050956">
    <property type="entry name" value="2C_system_His_kinase"/>
</dbReference>
<keyword evidence="8" id="KW-1185">Reference proteome</keyword>
<feature type="domain" description="Histidine kinase" evidence="5">
    <location>
        <begin position="409"/>
        <end position="637"/>
    </location>
</feature>
<dbReference type="PRINTS" id="PR00344">
    <property type="entry name" value="BCTRLSENSOR"/>
</dbReference>
<evidence type="ECO:0000313" key="7">
    <source>
        <dbReference type="EMBL" id="EAS00236.2"/>
    </source>
</evidence>
<dbReference type="RefSeq" id="XP_001020481.2">
    <property type="nucleotide sequence ID" value="XM_001020481.3"/>
</dbReference>
<evidence type="ECO:0000256" key="3">
    <source>
        <dbReference type="SAM" id="MobiDB-lite"/>
    </source>
</evidence>
<evidence type="ECO:0000259" key="5">
    <source>
        <dbReference type="PROSITE" id="PS50109"/>
    </source>
</evidence>
<dbReference type="CDD" id="cd17546">
    <property type="entry name" value="REC_hyHK_CKI1_RcsC-like"/>
    <property type="match status" value="1"/>
</dbReference>
<dbReference type="InterPro" id="IPR011006">
    <property type="entry name" value="CheY-like_superfamily"/>
</dbReference>
<dbReference type="SUPFAM" id="SSF55874">
    <property type="entry name" value="ATPase domain of HSP90 chaperone/DNA topoisomerase II/histidine kinase"/>
    <property type="match status" value="1"/>
</dbReference>
<dbReference type="PANTHER" id="PTHR43719:SF28">
    <property type="entry name" value="PEROXIDE STRESS-ACTIVATED HISTIDINE KINASE MAK1-RELATED"/>
    <property type="match status" value="1"/>
</dbReference>
<proteinExistence type="predicted"/>